<dbReference type="PANTHER" id="PTHR34786">
    <property type="entry name" value="OS09G0504900 PROTEIN"/>
    <property type="match status" value="1"/>
</dbReference>
<dbReference type="PANTHER" id="PTHR34786:SF1">
    <property type="entry name" value="OS09G0504900 PROTEIN"/>
    <property type="match status" value="1"/>
</dbReference>
<reference evidence="1 2" key="1">
    <citation type="journal article" date="2014" name="Agronomy (Basel)">
        <title>A Draft Genome Sequence for Ensete ventricosum, the Drought-Tolerant Tree Against Hunger.</title>
        <authorList>
            <person name="Harrison J."/>
            <person name="Moore K.A."/>
            <person name="Paszkiewicz K."/>
            <person name="Jones T."/>
            <person name="Grant M."/>
            <person name="Ambacheew D."/>
            <person name="Muzemil S."/>
            <person name="Studholme D.J."/>
        </authorList>
    </citation>
    <scope>NUCLEOTIDE SEQUENCE [LARGE SCALE GENOMIC DNA]</scope>
</reference>
<evidence type="ECO:0000313" key="2">
    <source>
        <dbReference type="Proteomes" id="UP000287651"/>
    </source>
</evidence>
<sequence>MRSQTCDLTLRLMCADGSAGFLSSSCPAPDIPRSTLAPKSSSGFSISPGSAPPYLYRDRLRYAEDGDGKSAPLVKPTLWTAAMELGSTRASTRFYRPAKKVKNRGEDALASSRSLRPPPVVPFRPSLYAIASLPQTVPPLPWCRYFSLLSSPLDLNSSLSLSLLFCRACLDLTMTNYENSKLEERLQHLLVQFQVEAGVLDRMVYKNKNQHRRSSYFQYLLKVFKSFS</sequence>
<gene>
    <name evidence="1" type="ORF">B296_00037597</name>
</gene>
<organism evidence="1 2">
    <name type="scientific">Ensete ventricosum</name>
    <name type="common">Abyssinian banana</name>
    <name type="synonym">Musa ensete</name>
    <dbReference type="NCBI Taxonomy" id="4639"/>
    <lineage>
        <taxon>Eukaryota</taxon>
        <taxon>Viridiplantae</taxon>
        <taxon>Streptophyta</taxon>
        <taxon>Embryophyta</taxon>
        <taxon>Tracheophyta</taxon>
        <taxon>Spermatophyta</taxon>
        <taxon>Magnoliopsida</taxon>
        <taxon>Liliopsida</taxon>
        <taxon>Zingiberales</taxon>
        <taxon>Musaceae</taxon>
        <taxon>Ensete</taxon>
    </lineage>
</organism>
<dbReference type="AlphaFoldDB" id="A0A426ZZ50"/>
<comment type="caution">
    <text evidence="1">The sequence shown here is derived from an EMBL/GenBank/DDBJ whole genome shotgun (WGS) entry which is preliminary data.</text>
</comment>
<evidence type="ECO:0000313" key="1">
    <source>
        <dbReference type="EMBL" id="RRT69221.1"/>
    </source>
</evidence>
<protein>
    <submittedName>
        <fullName evidence="1">Uncharacterized protein</fullName>
    </submittedName>
</protein>
<name>A0A426ZZ50_ENSVE</name>
<proteinExistence type="predicted"/>
<accession>A0A426ZZ50</accession>
<dbReference type="Proteomes" id="UP000287651">
    <property type="component" value="Unassembled WGS sequence"/>
</dbReference>
<dbReference type="EMBL" id="AMZH03004414">
    <property type="protein sequence ID" value="RRT69221.1"/>
    <property type="molecule type" value="Genomic_DNA"/>
</dbReference>